<dbReference type="InterPro" id="IPR001029">
    <property type="entry name" value="Flagellin_N"/>
</dbReference>
<keyword evidence="8" id="KW-0282">Flagellum</keyword>
<dbReference type="Proteomes" id="UP000295765">
    <property type="component" value="Unassembled WGS sequence"/>
</dbReference>
<feature type="domain" description="Flagellin C-terminal" evidence="7">
    <location>
        <begin position="320"/>
        <end position="400"/>
    </location>
</feature>
<evidence type="ECO:0000256" key="1">
    <source>
        <dbReference type="ARBA" id="ARBA00004365"/>
    </source>
</evidence>
<name>A0A4R2L2P7_9GAMM</name>
<evidence type="ECO:0000256" key="5">
    <source>
        <dbReference type="ARBA" id="ARBA00023143"/>
    </source>
</evidence>
<evidence type="ECO:0000256" key="4">
    <source>
        <dbReference type="ARBA" id="ARBA00022525"/>
    </source>
</evidence>
<dbReference type="InterPro" id="IPR013384">
    <property type="entry name" value="Flagell_FlgL"/>
</dbReference>
<organism evidence="8 9">
    <name type="scientific">Plasticicumulans lactativorans</name>
    <dbReference type="NCBI Taxonomy" id="1133106"/>
    <lineage>
        <taxon>Bacteria</taxon>
        <taxon>Pseudomonadati</taxon>
        <taxon>Pseudomonadota</taxon>
        <taxon>Gammaproteobacteria</taxon>
        <taxon>Candidatus Competibacteraceae</taxon>
        <taxon>Plasticicumulans</taxon>
    </lineage>
</organism>
<dbReference type="Gene3D" id="1.20.1330.10">
    <property type="entry name" value="f41 fragment of flagellin, N-terminal domain"/>
    <property type="match status" value="1"/>
</dbReference>
<gene>
    <name evidence="8" type="ORF">EV699_12810</name>
</gene>
<dbReference type="OrthoDB" id="9768249at2"/>
<dbReference type="InterPro" id="IPR046358">
    <property type="entry name" value="Flagellin_C"/>
</dbReference>
<dbReference type="RefSeq" id="WP_132545547.1">
    <property type="nucleotide sequence ID" value="NZ_SLWY01000028.1"/>
</dbReference>
<evidence type="ECO:0000313" key="8">
    <source>
        <dbReference type="EMBL" id="TCO76838.1"/>
    </source>
</evidence>
<dbReference type="EMBL" id="SLWY01000028">
    <property type="protein sequence ID" value="TCO76838.1"/>
    <property type="molecule type" value="Genomic_DNA"/>
</dbReference>
<dbReference type="PANTHER" id="PTHR42792">
    <property type="entry name" value="FLAGELLIN"/>
    <property type="match status" value="1"/>
</dbReference>
<evidence type="ECO:0000259" key="6">
    <source>
        <dbReference type="Pfam" id="PF00669"/>
    </source>
</evidence>
<evidence type="ECO:0000256" key="2">
    <source>
        <dbReference type="ARBA" id="ARBA00004613"/>
    </source>
</evidence>
<comment type="subcellular location">
    <subcellularLocation>
        <location evidence="1">Bacterial flagellum</location>
    </subcellularLocation>
    <subcellularLocation>
        <location evidence="2">Secreted</location>
    </subcellularLocation>
</comment>
<dbReference type="GO" id="GO:0071973">
    <property type="term" value="P:bacterial-type flagellum-dependent cell motility"/>
    <property type="evidence" value="ECO:0007669"/>
    <property type="project" value="InterPro"/>
</dbReference>
<proteinExistence type="inferred from homology"/>
<dbReference type="Pfam" id="PF00669">
    <property type="entry name" value="Flagellin_N"/>
    <property type="match status" value="1"/>
</dbReference>
<dbReference type="Pfam" id="PF00700">
    <property type="entry name" value="Flagellin_C"/>
    <property type="match status" value="1"/>
</dbReference>
<dbReference type="AlphaFoldDB" id="A0A4R2L2P7"/>
<keyword evidence="9" id="KW-1185">Reference proteome</keyword>
<keyword evidence="4" id="KW-0964">Secreted</keyword>
<dbReference type="GO" id="GO:0009424">
    <property type="term" value="C:bacterial-type flagellum hook"/>
    <property type="evidence" value="ECO:0007669"/>
    <property type="project" value="InterPro"/>
</dbReference>
<dbReference type="InterPro" id="IPR001492">
    <property type="entry name" value="Flagellin"/>
</dbReference>
<keyword evidence="5" id="KW-0975">Bacterial flagellum</keyword>
<evidence type="ECO:0000256" key="3">
    <source>
        <dbReference type="ARBA" id="ARBA00005709"/>
    </source>
</evidence>
<dbReference type="NCBIfam" id="TIGR02550">
    <property type="entry name" value="flagell_flgL"/>
    <property type="match status" value="1"/>
</dbReference>
<feature type="domain" description="Flagellin N-terminal" evidence="6">
    <location>
        <begin position="5"/>
        <end position="141"/>
    </location>
</feature>
<dbReference type="SUPFAM" id="SSF64518">
    <property type="entry name" value="Phase 1 flagellin"/>
    <property type="match status" value="1"/>
</dbReference>
<evidence type="ECO:0000259" key="7">
    <source>
        <dbReference type="Pfam" id="PF00700"/>
    </source>
</evidence>
<reference evidence="8 9" key="1">
    <citation type="submission" date="2019-03" db="EMBL/GenBank/DDBJ databases">
        <title>Genomic Encyclopedia of Type Strains, Phase IV (KMG-IV): sequencing the most valuable type-strain genomes for metagenomic binning, comparative biology and taxonomic classification.</title>
        <authorList>
            <person name="Goeker M."/>
        </authorList>
    </citation>
    <scope>NUCLEOTIDE SEQUENCE [LARGE SCALE GENOMIC DNA]</scope>
    <source>
        <strain evidence="8 9">DSM 25287</strain>
    </source>
</reference>
<dbReference type="PANTHER" id="PTHR42792:SF1">
    <property type="entry name" value="FLAGELLAR HOOK-ASSOCIATED PROTEIN 3"/>
    <property type="match status" value="1"/>
</dbReference>
<comment type="similarity">
    <text evidence="3">Belongs to the bacterial flagellin family.</text>
</comment>
<keyword evidence="8" id="KW-0969">Cilium</keyword>
<sequence>MIRLSTNQVHERGVQYIRDAQVAVANTQAQIGGGKRILDPSDDPSGSARLVELQHQIAATAQFQENVNLARGRLAIEDSTLDAFGNLLKRAQELALQGNNAPLTNADRRAVAQELRQIRNQAVQLANTKDGAGDFLFSGYKAQTAPVGQSGSAAVYQGDSGQRFLQIGPTRLVAVDDPGDEVFFAIRNGNGRFVTEAAATNTGSAVIGPGSVADPEAFDGHRYQVVFTSANTYTVQDLTAGTPPGPPQPWSPGDGLAFAGIEIPLNGTPAAGDRFNVVPSTAQDVFTTFDRVIAALESSTSSETSVTAFHQALSNGIADFEQAANHLLEVRGRVGSRLNALDAQEEANSDFSLRMQEVRGGIEDTDYAAAASRLQQELLALQAAQQSFAKIQGLSLFDYLR</sequence>
<comment type="caution">
    <text evidence="8">The sequence shown here is derived from an EMBL/GenBank/DDBJ whole genome shotgun (WGS) entry which is preliminary data.</text>
</comment>
<dbReference type="GO" id="GO:0005198">
    <property type="term" value="F:structural molecule activity"/>
    <property type="evidence" value="ECO:0007669"/>
    <property type="project" value="InterPro"/>
</dbReference>
<evidence type="ECO:0000313" key="9">
    <source>
        <dbReference type="Proteomes" id="UP000295765"/>
    </source>
</evidence>
<dbReference type="GO" id="GO:0005576">
    <property type="term" value="C:extracellular region"/>
    <property type="evidence" value="ECO:0007669"/>
    <property type="project" value="UniProtKB-SubCell"/>
</dbReference>
<keyword evidence="8" id="KW-0966">Cell projection</keyword>
<accession>A0A4R2L2P7</accession>
<protein>
    <submittedName>
        <fullName evidence="8">Flagellar hook-associated protein 3 FlgL</fullName>
    </submittedName>
</protein>